<feature type="region of interest" description="Disordered" evidence="1">
    <location>
        <begin position="259"/>
        <end position="279"/>
    </location>
</feature>
<comment type="caution">
    <text evidence="3">The sequence shown here is derived from an EMBL/GenBank/DDBJ whole genome shotgun (WGS) entry which is preliminary data.</text>
</comment>
<dbReference type="EC" id="3.2.1.89" evidence="3"/>
<keyword evidence="3" id="KW-0378">Hydrolase</keyword>
<proteinExistence type="predicted"/>
<dbReference type="EMBL" id="AMYT01000017">
    <property type="protein sequence ID" value="EKU27313.1"/>
    <property type="molecule type" value="Genomic_DNA"/>
</dbReference>
<dbReference type="GO" id="GO:0031218">
    <property type="term" value="F:arabinogalactan endo-1,4-beta-galactosidase activity"/>
    <property type="evidence" value="ECO:0007669"/>
    <property type="project" value="UniProtKB-EC"/>
</dbReference>
<sequence length="316" mass="36098">MKEELRLKGEKKMKKGYLLALSSLCLCGGILATTGSADAAVKWGNYHKDGHYVTIMKKGYGFYKDKDFKKKATTSDKLYHKTYLAKGYYNLSDGRRYMSLYDHNKKWVGYVRSSAVKTAKTAGGIAFNTDKKVKVTKKDYRIWKDLNFKEKKGTTNSYYKKTLYVKPHYNHFNQNVYYSLYTKENGKWIGYVNKNAVSAVKTSKPSKPANPQDSLSANEVNKQFQQTITNSGWKGQWVSNNEDYFATMDAFEGDATSVTWKGDKNPNQTLGQGSGNATIKENGMNKLNKYKYGYSHTITIKGETDSQSNTEYYFWN</sequence>
<organism evidence="3 4">
    <name type="scientific">Catellicoccus marimammalium M35/04/3</name>
    <dbReference type="NCBI Taxonomy" id="1234409"/>
    <lineage>
        <taxon>Bacteria</taxon>
        <taxon>Bacillati</taxon>
        <taxon>Bacillota</taxon>
        <taxon>Bacilli</taxon>
        <taxon>Lactobacillales</taxon>
        <taxon>Enterococcaceae</taxon>
        <taxon>Catellicoccus</taxon>
    </lineage>
</organism>
<keyword evidence="3" id="KW-0326">Glycosidase</keyword>
<name>K8ZL61_9ENTE</name>
<feature type="chain" id="PRO_5003925224" evidence="2">
    <location>
        <begin position="40"/>
        <end position="316"/>
    </location>
</feature>
<accession>K8ZL61</accession>
<reference evidence="3 4" key="1">
    <citation type="journal article" date="2013" name="Genome Announc.">
        <title>Draft Genome Sequence of Catellicoccus marimammalium, a Novel Species Commonly Found in Gull Feces.</title>
        <authorList>
            <person name="Weigand M.R."/>
            <person name="Ryu H."/>
            <person name="Bozcek L."/>
            <person name="Konstantinidis K.T."/>
            <person name="Santo Domingo J.W."/>
        </authorList>
    </citation>
    <scope>NUCLEOTIDE SEQUENCE [LARGE SCALE GENOMIC DNA]</scope>
    <source>
        <strain evidence="3 4">M35/04/3</strain>
    </source>
</reference>
<keyword evidence="4" id="KW-1185">Reference proteome</keyword>
<protein>
    <submittedName>
        <fullName evidence="3">Glycosyl hydrolase 53</fullName>
        <ecNumber evidence="3">3.2.1.89</ecNumber>
    </submittedName>
</protein>
<gene>
    <name evidence="3" type="ORF">C683_0644</name>
</gene>
<evidence type="ECO:0000256" key="2">
    <source>
        <dbReference type="SAM" id="SignalP"/>
    </source>
</evidence>
<evidence type="ECO:0000313" key="4">
    <source>
        <dbReference type="Proteomes" id="UP000016057"/>
    </source>
</evidence>
<evidence type="ECO:0000313" key="3">
    <source>
        <dbReference type="EMBL" id="EKU27313.1"/>
    </source>
</evidence>
<feature type="signal peptide" evidence="2">
    <location>
        <begin position="1"/>
        <end position="39"/>
    </location>
</feature>
<evidence type="ECO:0000256" key="1">
    <source>
        <dbReference type="SAM" id="MobiDB-lite"/>
    </source>
</evidence>
<dbReference type="AlphaFoldDB" id="K8ZL61"/>
<keyword evidence="2" id="KW-0732">Signal</keyword>
<dbReference type="Proteomes" id="UP000016057">
    <property type="component" value="Unassembled WGS sequence"/>
</dbReference>
<feature type="compositionally biased region" description="Polar residues" evidence="1">
    <location>
        <begin position="265"/>
        <end position="279"/>
    </location>
</feature>